<dbReference type="RefSeq" id="WP_079291639.1">
    <property type="nucleotide sequence ID" value="NZ_MWPS01000041.1"/>
</dbReference>
<keyword evidence="10" id="KW-0540">Nuclease</keyword>
<feature type="domain" description="N6 adenine-specific DNA methyltransferase N-terminal" evidence="9">
    <location>
        <begin position="9"/>
        <end position="140"/>
    </location>
</feature>
<dbReference type="GO" id="GO:0008170">
    <property type="term" value="F:N-methyltransferase activity"/>
    <property type="evidence" value="ECO:0007669"/>
    <property type="project" value="InterPro"/>
</dbReference>
<evidence type="ECO:0000256" key="7">
    <source>
        <dbReference type="ARBA" id="ARBA00047942"/>
    </source>
</evidence>
<comment type="catalytic activity">
    <reaction evidence="7">
        <text>a 2'-deoxyadenosine in DNA + S-adenosyl-L-methionine = an N(6)-methyl-2'-deoxyadenosine in DNA + S-adenosyl-L-homocysteine + H(+)</text>
        <dbReference type="Rhea" id="RHEA:15197"/>
        <dbReference type="Rhea" id="RHEA-COMP:12418"/>
        <dbReference type="Rhea" id="RHEA-COMP:12419"/>
        <dbReference type="ChEBI" id="CHEBI:15378"/>
        <dbReference type="ChEBI" id="CHEBI:57856"/>
        <dbReference type="ChEBI" id="CHEBI:59789"/>
        <dbReference type="ChEBI" id="CHEBI:90615"/>
        <dbReference type="ChEBI" id="CHEBI:90616"/>
        <dbReference type="EC" id="2.1.1.72"/>
    </reaction>
</comment>
<evidence type="ECO:0000256" key="1">
    <source>
        <dbReference type="ARBA" id="ARBA00006594"/>
    </source>
</evidence>
<evidence type="ECO:0000313" key="10">
    <source>
        <dbReference type="EMBL" id="OPG15218.1"/>
    </source>
</evidence>
<evidence type="ECO:0000313" key="11">
    <source>
        <dbReference type="Proteomes" id="UP000190229"/>
    </source>
</evidence>
<dbReference type="PANTHER" id="PTHR42933:SF3">
    <property type="entry name" value="TYPE I RESTRICTION ENZYME MJAVIII METHYLASE SUBUNIT"/>
    <property type="match status" value="1"/>
</dbReference>
<dbReference type="GO" id="GO:0003677">
    <property type="term" value="F:DNA binding"/>
    <property type="evidence" value="ECO:0007669"/>
    <property type="project" value="InterPro"/>
</dbReference>
<evidence type="ECO:0000256" key="4">
    <source>
        <dbReference type="ARBA" id="ARBA00022679"/>
    </source>
</evidence>
<keyword evidence="5" id="KW-0949">S-adenosyl-L-methionine</keyword>
<dbReference type="EMBL" id="MWPS01000041">
    <property type="protein sequence ID" value="OPG15218.1"/>
    <property type="molecule type" value="Genomic_DNA"/>
</dbReference>
<keyword evidence="4" id="KW-0808">Transferase</keyword>
<accession>A0A1V4ERF4</accession>
<dbReference type="InterPro" id="IPR022749">
    <property type="entry name" value="D12N6_MeTrfase_N"/>
</dbReference>
<dbReference type="InterPro" id="IPR029063">
    <property type="entry name" value="SAM-dependent_MTases_sf"/>
</dbReference>
<keyword evidence="11" id="KW-1185">Reference proteome</keyword>
<keyword evidence="10" id="KW-0255">Endonuclease</keyword>
<organism evidence="10 11">
    <name type="scientific">Ferroacidibacillus organovorans</name>
    <dbReference type="NCBI Taxonomy" id="1765683"/>
    <lineage>
        <taxon>Bacteria</taxon>
        <taxon>Bacillati</taxon>
        <taxon>Bacillota</taxon>
        <taxon>Bacilli</taxon>
        <taxon>Bacillales</taxon>
        <taxon>Alicyclobacillaceae</taxon>
        <taxon>Ferroacidibacillus</taxon>
    </lineage>
</organism>
<evidence type="ECO:0000259" key="8">
    <source>
        <dbReference type="Pfam" id="PF02384"/>
    </source>
</evidence>
<keyword evidence="6" id="KW-0680">Restriction system</keyword>
<sequence>MQNFREMPNFIWSVADLLRGDYKQSDYGKVILPFTVLRRLDAVLKPTKQQVLEKIDQLKTMNVQNLEPVLNRITGYEFHNTSKYDVESLVADQDNLAANLIAYINAFSPNAKDVMDYFGFVTQIERLDRSNLLYQVMQKFAAIDLHPDRITNVEMGYIFEELIRKFAEQSNETAGEHFTPREVIRLMTNLIFNEDGSHDLTKEGIVRTIYDPACGTGGMLSVSEEYLAELNPDARVRVFGQELNPESYAICKADMLLKGQKPSQIKFGNSFSEDGFRKETFDYMLSNPPFGVEWKKTEKEIRDEADTLGMNGRFGAGLPRISDGSLLFLQHMLSKMKPVSLNGSRLAIVFNGSPLFSGGADSGESNIRKWIIENDWLEAIVGLPDQLFYNTGISTYIWVLTNRKSPERKGKIQLINATHLYQKMRKSLGNKRNELSAEDIAEITRMHGEFQETKYSKIFDNEDFGFRRVTVERPLRLNFLVSDERLARLQEERAFQNLATSKKRGTAGDVEIKAGKAQQEAILKVLEGMRSDLLYKNREEFVKVLKKAFKASGVDLGAPVQKAILSALSERDETADICKDAKGNAEPDADLRDAENVPLKEDIYEYFEREVKPFVSDAWIDEDKTKVGYEIPFTRHFYEYTPMRPLNVISEDIKSLEQDITSLLQQSILGV</sequence>
<dbReference type="InterPro" id="IPR002052">
    <property type="entry name" value="DNA_methylase_N6_adenine_CS"/>
</dbReference>
<evidence type="ECO:0000256" key="2">
    <source>
        <dbReference type="ARBA" id="ARBA00011900"/>
    </source>
</evidence>
<comment type="similarity">
    <text evidence="1">Belongs to the N(4)/N(6)-methyltransferase family.</text>
</comment>
<protein>
    <recommendedName>
        <fullName evidence="2">site-specific DNA-methyltransferase (adenine-specific)</fullName>
        <ecNumber evidence="2">2.1.1.72</ecNumber>
    </recommendedName>
</protein>
<dbReference type="PROSITE" id="PS00092">
    <property type="entry name" value="N6_MTASE"/>
    <property type="match status" value="1"/>
</dbReference>
<dbReference type="CDD" id="cd02440">
    <property type="entry name" value="AdoMet_MTases"/>
    <property type="match status" value="1"/>
</dbReference>
<dbReference type="AlphaFoldDB" id="A0A1V4ERF4"/>
<comment type="caution">
    <text evidence="10">The sequence shown here is derived from an EMBL/GenBank/DDBJ whole genome shotgun (WGS) entry which is preliminary data.</text>
</comment>
<dbReference type="REBASE" id="199555">
    <property type="entry name" value="M.AfeH2ORF12970P"/>
</dbReference>
<name>A0A1V4ERF4_9BACL</name>
<dbReference type="InterPro" id="IPR038333">
    <property type="entry name" value="T1MK-like_N_sf"/>
</dbReference>
<dbReference type="InterPro" id="IPR051537">
    <property type="entry name" value="DNA_Adenine_Mtase"/>
</dbReference>
<dbReference type="GO" id="GO:0032259">
    <property type="term" value="P:methylation"/>
    <property type="evidence" value="ECO:0007669"/>
    <property type="project" value="UniProtKB-KW"/>
</dbReference>
<dbReference type="InterPro" id="IPR003356">
    <property type="entry name" value="DNA_methylase_A-5"/>
</dbReference>
<dbReference type="Gene3D" id="3.40.50.150">
    <property type="entry name" value="Vaccinia Virus protein VP39"/>
    <property type="match status" value="1"/>
</dbReference>
<evidence type="ECO:0000256" key="6">
    <source>
        <dbReference type="ARBA" id="ARBA00022747"/>
    </source>
</evidence>
<evidence type="ECO:0000256" key="3">
    <source>
        <dbReference type="ARBA" id="ARBA00022603"/>
    </source>
</evidence>
<dbReference type="GO" id="GO:0009307">
    <property type="term" value="P:DNA restriction-modification system"/>
    <property type="evidence" value="ECO:0007669"/>
    <property type="project" value="UniProtKB-KW"/>
</dbReference>
<dbReference type="Proteomes" id="UP000190229">
    <property type="component" value="Unassembled WGS sequence"/>
</dbReference>
<gene>
    <name evidence="10" type="ORF">B2M26_12970</name>
</gene>
<dbReference type="Pfam" id="PF12161">
    <property type="entry name" value="HsdM_N"/>
    <property type="match status" value="1"/>
</dbReference>
<keyword evidence="3" id="KW-0489">Methyltransferase</keyword>
<dbReference type="PANTHER" id="PTHR42933">
    <property type="entry name" value="SLR6095 PROTEIN"/>
    <property type="match status" value="1"/>
</dbReference>
<dbReference type="Gene3D" id="1.20.1260.30">
    <property type="match status" value="1"/>
</dbReference>
<evidence type="ECO:0000256" key="5">
    <source>
        <dbReference type="ARBA" id="ARBA00022691"/>
    </source>
</evidence>
<dbReference type="SUPFAM" id="SSF53335">
    <property type="entry name" value="S-adenosyl-L-methionine-dependent methyltransferases"/>
    <property type="match status" value="1"/>
</dbReference>
<evidence type="ECO:0000259" key="9">
    <source>
        <dbReference type="Pfam" id="PF12161"/>
    </source>
</evidence>
<dbReference type="Pfam" id="PF02384">
    <property type="entry name" value="N6_Mtase"/>
    <property type="match status" value="1"/>
</dbReference>
<dbReference type="GO" id="GO:0004519">
    <property type="term" value="F:endonuclease activity"/>
    <property type="evidence" value="ECO:0007669"/>
    <property type="project" value="UniProtKB-KW"/>
</dbReference>
<reference evidence="10 11" key="1">
    <citation type="submission" date="2017-02" db="EMBL/GenBank/DDBJ databases">
        <title>Draft genome of Acidibacillus ferrooxidans Huett2.</title>
        <authorList>
            <person name="Schopf S."/>
        </authorList>
    </citation>
    <scope>NUCLEOTIDE SEQUENCE [LARGE SCALE GENOMIC DNA]</scope>
    <source>
        <strain evidence="10 11">Huett2</strain>
    </source>
</reference>
<dbReference type="GO" id="GO:0009007">
    <property type="term" value="F:site-specific DNA-methyltransferase (adenine-specific) activity"/>
    <property type="evidence" value="ECO:0007669"/>
    <property type="project" value="UniProtKB-EC"/>
</dbReference>
<dbReference type="PRINTS" id="PR00507">
    <property type="entry name" value="N12N6MTFRASE"/>
</dbReference>
<feature type="domain" description="DNA methylase adenine-specific" evidence="8">
    <location>
        <begin position="155"/>
        <end position="460"/>
    </location>
</feature>
<proteinExistence type="inferred from homology"/>
<keyword evidence="10" id="KW-0378">Hydrolase</keyword>
<dbReference type="EC" id="2.1.1.72" evidence="2"/>